<organism evidence="9 10">
    <name type="scientific">Coniophora puteana (strain RWD-64-598)</name>
    <name type="common">Brown rot fungus</name>
    <dbReference type="NCBI Taxonomy" id="741705"/>
    <lineage>
        <taxon>Eukaryota</taxon>
        <taxon>Fungi</taxon>
        <taxon>Dikarya</taxon>
        <taxon>Basidiomycota</taxon>
        <taxon>Agaricomycotina</taxon>
        <taxon>Agaricomycetes</taxon>
        <taxon>Agaricomycetidae</taxon>
        <taxon>Boletales</taxon>
        <taxon>Coniophorineae</taxon>
        <taxon>Coniophoraceae</taxon>
        <taxon>Coniophora</taxon>
    </lineage>
</organism>
<accession>A0A5M3N437</accession>
<feature type="binding site" evidence="6">
    <location>
        <position position="127"/>
    </location>
    <ligand>
        <name>Mg(2+)</name>
        <dbReference type="ChEBI" id="CHEBI:18420"/>
        <label>1</label>
    </ligand>
</feature>
<dbReference type="InterPro" id="IPR004808">
    <property type="entry name" value="AP_endonuc_1"/>
</dbReference>
<dbReference type="Proteomes" id="UP000053558">
    <property type="component" value="Unassembled WGS sequence"/>
</dbReference>
<dbReference type="AlphaFoldDB" id="A0A5M3N437"/>
<keyword evidence="6" id="KW-0464">Manganese</keyword>
<dbReference type="InterPro" id="IPR036691">
    <property type="entry name" value="Endo/exonu/phosph_ase_sf"/>
</dbReference>
<evidence type="ECO:0000256" key="3">
    <source>
        <dbReference type="ARBA" id="ARBA00022801"/>
    </source>
</evidence>
<dbReference type="GO" id="GO:0006284">
    <property type="term" value="P:base-excision repair"/>
    <property type="evidence" value="ECO:0007669"/>
    <property type="project" value="TreeGrafter"/>
</dbReference>
<dbReference type="SUPFAM" id="SSF56219">
    <property type="entry name" value="DNase I-like"/>
    <property type="match status" value="1"/>
</dbReference>
<dbReference type="GO" id="GO:0008081">
    <property type="term" value="F:phosphoric diester hydrolase activity"/>
    <property type="evidence" value="ECO:0007669"/>
    <property type="project" value="TreeGrafter"/>
</dbReference>
<dbReference type="PANTHER" id="PTHR22748:SF6">
    <property type="entry name" value="DNA-(APURINIC OR APYRIMIDINIC SITE) ENDONUCLEASE"/>
    <property type="match status" value="1"/>
</dbReference>
<dbReference type="KEGG" id="cput:CONPUDRAFT_46870"/>
<feature type="active site" description="Proton acceptor" evidence="5">
    <location>
        <position position="216"/>
    </location>
</feature>
<dbReference type="OrthoDB" id="3264871at2759"/>
<feature type="active site" description="Proton donor/acceptor" evidence="5">
    <location>
        <position position="127"/>
    </location>
</feature>
<feature type="non-terminal residue" evidence="9">
    <location>
        <position position="337"/>
    </location>
</feature>
<comment type="similarity">
    <text evidence="1">Belongs to the DNA repair enzymes AP/ExoA family.</text>
</comment>
<feature type="domain" description="Endonuclease/exonuclease/phosphatase" evidence="8">
    <location>
        <begin position="7"/>
        <end position="204"/>
    </location>
</feature>
<feature type="binding site" evidence="6">
    <location>
        <position position="216"/>
    </location>
    <ligand>
        <name>Mg(2+)</name>
        <dbReference type="ChEBI" id="CHEBI:18420"/>
        <label>1</label>
    </ligand>
</feature>
<feature type="active site" evidence="5">
    <location>
        <position position="91"/>
    </location>
</feature>
<dbReference type="EMBL" id="JH711573">
    <property type="protein sequence ID" value="EIW86190.1"/>
    <property type="molecule type" value="Genomic_DNA"/>
</dbReference>
<evidence type="ECO:0000256" key="2">
    <source>
        <dbReference type="ARBA" id="ARBA00022723"/>
    </source>
</evidence>
<evidence type="ECO:0000313" key="10">
    <source>
        <dbReference type="Proteomes" id="UP000053558"/>
    </source>
</evidence>
<keyword evidence="3" id="KW-0378">Hydrolase</keyword>
<keyword evidence="10" id="KW-1185">Reference proteome</keyword>
<dbReference type="PANTHER" id="PTHR22748">
    <property type="entry name" value="AP ENDONUCLEASE"/>
    <property type="match status" value="1"/>
</dbReference>
<feature type="site" description="Important for catalytic activity" evidence="7">
    <location>
        <position position="190"/>
    </location>
</feature>
<dbReference type="GO" id="GO:0008311">
    <property type="term" value="F:double-stranded DNA 3'-5' DNA exonuclease activity"/>
    <property type="evidence" value="ECO:0007669"/>
    <property type="project" value="TreeGrafter"/>
</dbReference>
<feature type="binding site" evidence="6">
    <location>
        <position position="215"/>
    </location>
    <ligand>
        <name>Mg(2+)</name>
        <dbReference type="ChEBI" id="CHEBI:18420"/>
        <label>1</label>
    </ligand>
</feature>
<evidence type="ECO:0000256" key="1">
    <source>
        <dbReference type="ARBA" id="ARBA00007092"/>
    </source>
</evidence>
<feature type="binding site" evidence="6">
    <location>
        <position position="129"/>
    </location>
    <ligand>
        <name>Mg(2+)</name>
        <dbReference type="ChEBI" id="CHEBI:18420"/>
        <label>1</label>
    </ligand>
</feature>
<feature type="site" description="Interaction with DNA substrate" evidence="7">
    <location>
        <position position="216"/>
    </location>
</feature>
<protein>
    <submittedName>
        <fullName evidence="9">DNase I-like protein</fullName>
    </submittedName>
</protein>
<proteinExistence type="inferred from homology"/>
<sequence>MREQRIGILSIQETRLSDDECLSLNERYHNTLDIVNSSNPEDENNGGIAIAFNKTVLDTSTVKYTTLIPGRAIHATLSWHGNRKLCVVAVYAPSAGGPDNEEFWMLLRNKLAAQGNNLHKPDILLGDFNLVEDAPDRLPPHNDRIGSVIALRELRAALNLKDGWRETYPDQNAYTFFQTHRQGGRKSRIDRIYIHSSLLPFARDWDINSSGVHTDHKLVTARISAKDLPYIGRGRWSMPVFLIDDKRLQAMIDVLGKALQGDLEALAESGRSTEDNPQRAFKRFKDKVIALVRTEAKQRVPALERKARILKDKINATMNDGTLDEEEKRLTTSVLQD</sequence>
<dbReference type="Pfam" id="PF03372">
    <property type="entry name" value="Exo_endo_phos"/>
    <property type="match status" value="1"/>
</dbReference>
<dbReference type="OMA" id="WHQDSEL"/>
<gene>
    <name evidence="9" type="ORF">CONPUDRAFT_46870</name>
</gene>
<name>A0A5M3N437_CONPW</name>
<dbReference type="GO" id="GO:0005634">
    <property type="term" value="C:nucleus"/>
    <property type="evidence" value="ECO:0007669"/>
    <property type="project" value="TreeGrafter"/>
</dbReference>
<evidence type="ECO:0000259" key="8">
    <source>
        <dbReference type="Pfam" id="PF03372"/>
    </source>
</evidence>
<comment type="cofactor">
    <cofactor evidence="6">
        <name>Mg(2+)</name>
        <dbReference type="ChEBI" id="CHEBI:18420"/>
    </cofactor>
    <cofactor evidence="6">
        <name>Mn(2+)</name>
        <dbReference type="ChEBI" id="CHEBI:29035"/>
    </cofactor>
    <text evidence="6">Probably binds two magnesium or manganese ions per subunit.</text>
</comment>
<feature type="site" description="Transition state stabilizer" evidence="7">
    <location>
        <position position="129"/>
    </location>
</feature>
<evidence type="ECO:0000256" key="4">
    <source>
        <dbReference type="ARBA" id="ARBA00022842"/>
    </source>
</evidence>
<reference evidence="10" key="1">
    <citation type="journal article" date="2012" name="Science">
        <title>The Paleozoic origin of enzymatic lignin decomposition reconstructed from 31 fungal genomes.</title>
        <authorList>
            <person name="Floudas D."/>
            <person name="Binder M."/>
            <person name="Riley R."/>
            <person name="Barry K."/>
            <person name="Blanchette R.A."/>
            <person name="Henrissat B."/>
            <person name="Martinez A.T."/>
            <person name="Otillar R."/>
            <person name="Spatafora J.W."/>
            <person name="Yadav J.S."/>
            <person name="Aerts A."/>
            <person name="Benoit I."/>
            <person name="Boyd A."/>
            <person name="Carlson A."/>
            <person name="Copeland A."/>
            <person name="Coutinho P.M."/>
            <person name="de Vries R.P."/>
            <person name="Ferreira P."/>
            <person name="Findley K."/>
            <person name="Foster B."/>
            <person name="Gaskell J."/>
            <person name="Glotzer D."/>
            <person name="Gorecki P."/>
            <person name="Heitman J."/>
            <person name="Hesse C."/>
            <person name="Hori C."/>
            <person name="Igarashi K."/>
            <person name="Jurgens J.A."/>
            <person name="Kallen N."/>
            <person name="Kersten P."/>
            <person name="Kohler A."/>
            <person name="Kuees U."/>
            <person name="Kumar T.K.A."/>
            <person name="Kuo A."/>
            <person name="LaButti K."/>
            <person name="Larrondo L.F."/>
            <person name="Lindquist E."/>
            <person name="Ling A."/>
            <person name="Lombard V."/>
            <person name="Lucas S."/>
            <person name="Lundell T."/>
            <person name="Martin R."/>
            <person name="McLaughlin D.J."/>
            <person name="Morgenstern I."/>
            <person name="Morin E."/>
            <person name="Murat C."/>
            <person name="Nagy L.G."/>
            <person name="Nolan M."/>
            <person name="Ohm R.A."/>
            <person name="Patyshakuliyeva A."/>
            <person name="Rokas A."/>
            <person name="Ruiz-Duenas F.J."/>
            <person name="Sabat G."/>
            <person name="Salamov A."/>
            <person name="Samejima M."/>
            <person name="Schmutz J."/>
            <person name="Slot J.C."/>
            <person name="St John F."/>
            <person name="Stenlid J."/>
            <person name="Sun H."/>
            <person name="Sun S."/>
            <person name="Syed K."/>
            <person name="Tsang A."/>
            <person name="Wiebenga A."/>
            <person name="Young D."/>
            <person name="Pisabarro A."/>
            <person name="Eastwood D.C."/>
            <person name="Martin F."/>
            <person name="Cullen D."/>
            <person name="Grigoriev I.V."/>
            <person name="Hibbett D.S."/>
        </authorList>
    </citation>
    <scope>NUCLEOTIDE SEQUENCE [LARGE SCALE GENOMIC DNA]</scope>
    <source>
        <strain evidence="10">RWD-64-598 SS2</strain>
    </source>
</reference>
<keyword evidence="2 6" id="KW-0479">Metal-binding</keyword>
<dbReference type="GeneID" id="19207172"/>
<dbReference type="GO" id="GO:0046872">
    <property type="term" value="F:metal ion binding"/>
    <property type="evidence" value="ECO:0007669"/>
    <property type="project" value="UniProtKB-KW"/>
</dbReference>
<evidence type="ECO:0000256" key="7">
    <source>
        <dbReference type="PIRSR" id="PIRSR604808-3"/>
    </source>
</evidence>
<keyword evidence="4 6" id="KW-0460">Magnesium</keyword>
<dbReference type="Gene3D" id="3.60.10.10">
    <property type="entry name" value="Endonuclease/exonuclease/phosphatase"/>
    <property type="match status" value="1"/>
</dbReference>
<dbReference type="CDD" id="cd09076">
    <property type="entry name" value="L1-EN"/>
    <property type="match status" value="1"/>
</dbReference>
<dbReference type="GO" id="GO:0003906">
    <property type="term" value="F:DNA-(apurinic or apyrimidinic site) endonuclease activity"/>
    <property type="evidence" value="ECO:0007669"/>
    <property type="project" value="TreeGrafter"/>
</dbReference>
<comment type="caution">
    <text evidence="9">The sequence shown here is derived from an EMBL/GenBank/DDBJ whole genome shotgun (WGS) entry which is preliminary data.</text>
</comment>
<evidence type="ECO:0000313" key="9">
    <source>
        <dbReference type="EMBL" id="EIW86190.1"/>
    </source>
</evidence>
<dbReference type="RefSeq" id="XP_007762621.1">
    <property type="nucleotide sequence ID" value="XM_007764431.1"/>
</dbReference>
<dbReference type="InterPro" id="IPR005135">
    <property type="entry name" value="Endo/exonuclease/phosphatase"/>
</dbReference>
<evidence type="ECO:0000256" key="5">
    <source>
        <dbReference type="PIRSR" id="PIRSR604808-1"/>
    </source>
</evidence>
<evidence type="ECO:0000256" key="6">
    <source>
        <dbReference type="PIRSR" id="PIRSR604808-2"/>
    </source>
</evidence>